<name>A0A0D2HQY4_9BACT</name>
<dbReference type="PROSITE" id="PS51677">
    <property type="entry name" value="NODB"/>
    <property type="match status" value="1"/>
</dbReference>
<accession>A0A0D2HQY4</accession>
<dbReference type="SUPFAM" id="SSF88713">
    <property type="entry name" value="Glycoside hydrolase/deacetylase"/>
    <property type="match status" value="1"/>
</dbReference>
<dbReference type="InterPro" id="IPR011330">
    <property type="entry name" value="Glyco_hydro/deAcase_b/a-brl"/>
</dbReference>
<gene>
    <name evidence="2" type="ORF">X474_16540</name>
</gene>
<dbReference type="InterPro" id="IPR002509">
    <property type="entry name" value="NODB_dom"/>
</dbReference>
<sequence length="303" mass="33794">MTLKVDVDTKVGFIHGVRNLADLMAEKKVKASYFLSMGPDNSGRALKRLFRPGFLAKQMRSGAASAYGPVTMLYGLLLPGPIIAKAAPNLPNRLINEGHEVGIHAWDHVFWHDCLRRMGRARLSRELGLAFGLFEDITGFWPGTFASPGWQITDQAFEALFDIGVRHVSTTRGVRAFFPRLKDKTLPLLEIPTTLPTLDEILGRNGVTRNNAAKYLADLVKPEKLNVFTLHGEVEGREMAFVLKEFLQRLLDRGVVFERLIETADRILSETTPPALGYYYGELPGRAGDMALEQGFAPRENDK</sequence>
<organism evidence="2 3">
    <name type="scientific">Dethiosulfatarculus sandiegensis</name>
    <dbReference type="NCBI Taxonomy" id="1429043"/>
    <lineage>
        <taxon>Bacteria</taxon>
        <taxon>Pseudomonadati</taxon>
        <taxon>Thermodesulfobacteriota</taxon>
        <taxon>Desulfarculia</taxon>
        <taxon>Desulfarculales</taxon>
        <taxon>Desulfarculaceae</taxon>
        <taxon>Dethiosulfatarculus</taxon>
    </lineage>
</organism>
<evidence type="ECO:0000313" key="3">
    <source>
        <dbReference type="Proteomes" id="UP000032233"/>
    </source>
</evidence>
<dbReference type="STRING" id="1429043.X474_16540"/>
<evidence type="ECO:0000313" key="2">
    <source>
        <dbReference type="EMBL" id="KIX12893.1"/>
    </source>
</evidence>
<dbReference type="Gene3D" id="3.20.20.370">
    <property type="entry name" value="Glycoside hydrolase/deacetylase"/>
    <property type="match status" value="1"/>
</dbReference>
<dbReference type="EMBL" id="AZAC01000021">
    <property type="protein sequence ID" value="KIX12893.1"/>
    <property type="molecule type" value="Genomic_DNA"/>
</dbReference>
<feature type="domain" description="NodB homology" evidence="1">
    <location>
        <begin position="1"/>
        <end position="258"/>
    </location>
</feature>
<dbReference type="GO" id="GO:0016810">
    <property type="term" value="F:hydrolase activity, acting on carbon-nitrogen (but not peptide) bonds"/>
    <property type="evidence" value="ECO:0007669"/>
    <property type="project" value="InterPro"/>
</dbReference>
<dbReference type="InParanoid" id="A0A0D2HQY4"/>
<evidence type="ECO:0000259" key="1">
    <source>
        <dbReference type="PROSITE" id="PS51677"/>
    </source>
</evidence>
<dbReference type="FunCoup" id="A0A0D2HQY4">
    <property type="interactions" value="81"/>
</dbReference>
<dbReference type="Proteomes" id="UP000032233">
    <property type="component" value="Unassembled WGS sequence"/>
</dbReference>
<comment type="caution">
    <text evidence="2">The sequence shown here is derived from an EMBL/GenBank/DDBJ whole genome shotgun (WGS) entry which is preliminary data.</text>
</comment>
<keyword evidence="3" id="KW-1185">Reference proteome</keyword>
<dbReference type="GO" id="GO:0005975">
    <property type="term" value="P:carbohydrate metabolic process"/>
    <property type="evidence" value="ECO:0007669"/>
    <property type="project" value="InterPro"/>
</dbReference>
<reference evidence="2 3" key="1">
    <citation type="submission" date="2013-11" db="EMBL/GenBank/DDBJ databases">
        <title>Metagenomic analysis of a methanogenic consortium involved in long chain n-alkane degradation.</title>
        <authorList>
            <person name="Davidova I.A."/>
            <person name="Callaghan A.V."/>
            <person name="Wawrik B."/>
            <person name="Pruitt S."/>
            <person name="Marks C."/>
            <person name="Duncan K.E."/>
            <person name="Suflita J.M."/>
        </authorList>
    </citation>
    <scope>NUCLEOTIDE SEQUENCE [LARGE SCALE GENOMIC DNA]</scope>
    <source>
        <strain evidence="2 3">SPR</strain>
    </source>
</reference>
<dbReference type="PATRIC" id="fig|1429043.3.peg.3506"/>
<proteinExistence type="predicted"/>
<dbReference type="Pfam" id="PF01522">
    <property type="entry name" value="Polysacc_deac_1"/>
    <property type="match status" value="1"/>
</dbReference>
<protein>
    <submittedName>
        <fullName evidence="2">Polysaccharide deacetylase</fullName>
    </submittedName>
</protein>
<dbReference type="AlphaFoldDB" id="A0A0D2HQY4"/>